<protein>
    <recommendedName>
        <fullName evidence="1">NIPSNAP domain-containing protein</fullName>
    </recommendedName>
</protein>
<dbReference type="SUPFAM" id="SSF54909">
    <property type="entry name" value="Dimeric alpha+beta barrel"/>
    <property type="match status" value="1"/>
</dbReference>
<name>A0A7W0CE22_9ACTN</name>
<evidence type="ECO:0000259" key="1">
    <source>
        <dbReference type="Pfam" id="PF07978"/>
    </source>
</evidence>
<evidence type="ECO:0000313" key="2">
    <source>
        <dbReference type="EMBL" id="MBA2889446.1"/>
    </source>
</evidence>
<dbReference type="Pfam" id="PF07978">
    <property type="entry name" value="NIPSNAP"/>
    <property type="match status" value="1"/>
</dbReference>
<dbReference type="InterPro" id="IPR012577">
    <property type="entry name" value="NIPSNAP"/>
</dbReference>
<dbReference type="AlphaFoldDB" id="A0A7W0CE22"/>
<proteinExistence type="predicted"/>
<dbReference type="Gene3D" id="3.30.70.100">
    <property type="match status" value="1"/>
</dbReference>
<comment type="caution">
    <text evidence="2">The sequence shown here is derived from an EMBL/GenBank/DDBJ whole genome shotgun (WGS) entry which is preliminary data.</text>
</comment>
<reference evidence="2 3" key="1">
    <citation type="submission" date="2020-07" db="EMBL/GenBank/DDBJ databases">
        <title>Genomic Encyclopedia of Type Strains, Phase IV (KMG-IV): sequencing the most valuable type-strain genomes for metagenomic binning, comparative biology and taxonomic classification.</title>
        <authorList>
            <person name="Goeker M."/>
        </authorList>
    </citation>
    <scope>NUCLEOTIDE SEQUENCE [LARGE SCALE GENOMIC DNA]</scope>
    <source>
        <strain evidence="2 3">DSM 45533</strain>
    </source>
</reference>
<dbReference type="EMBL" id="JACDUR010000001">
    <property type="protein sequence ID" value="MBA2889446.1"/>
    <property type="molecule type" value="Genomic_DNA"/>
</dbReference>
<sequence length="110" mass="12693">MIYEVRTYRLKPGTLDDFVHVMRTQGVPLLRSFGITVVAAGPSLVKEGDWEEAYIIRAFADADERDRLEEAFYGSPEWHNGPRNAILERIEHYHTVVIPDSDLMITWSED</sequence>
<keyword evidence="3" id="KW-1185">Reference proteome</keyword>
<dbReference type="Proteomes" id="UP000530928">
    <property type="component" value="Unassembled WGS sequence"/>
</dbReference>
<dbReference type="InterPro" id="IPR011008">
    <property type="entry name" value="Dimeric_a/b-barrel"/>
</dbReference>
<dbReference type="RefSeq" id="WP_181608239.1">
    <property type="nucleotide sequence ID" value="NZ_BAABAM010000001.1"/>
</dbReference>
<accession>A0A7W0CE22</accession>
<organism evidence="2 3">
    <name type="scientific">Nonomuraea soli</name>
    <dbReference type="NCBI Taxonomy" id="1032476"/>
    <lineage>
        <taxon>Bacteria</taxon>
        <taxon>Bacillati</taxon>
        <taxon>Actinomycetota</taxon>
        <taxon>Actinomycetes</taxon>
        <taxon>Streptosporangiales</taxon>
        <taxon>Streptosporangiaceae</taxon>
        <taxon>Nonomuraea</taxon>
    </lineage>
</organism>
<gene>
    <name evidence="2" type="ORF">HNR30_000781</name>
</gene>
<evidence type="ECO:0000313" key="3">
    <source>
        <dbReference type="Proteomes" id="UP000530928"/>
    </source>
</evidence>
<feature type="domain" description="NIPSNAP" evidence="1">
    <location>
        <begin position="3"/>
        <end position="91"/>
    </location>
</feature>